<dbReference type="InterPro" id="IPR028976">
    <property type="entry name" value="CheC-like_sf"/>
</dbReference>
<comment type="caution">
    <text evidence="4">The sequence shown here is derived from an EMBL/GenBank/DDBJ whole genome shotgun (WGS) entry which is preliminary data.</text>
</comment>
<keyword evidence="5" id="KW-1185">Reference proteome</keyword>
<reference evidence="4 5" key="1">
    <citation type="submission" date="2017-03" db="EMBL/GenBank/DDBJ databases">
        <title>Genome sequence of Geothermobacter sp. EPR-M, Deep-Sea Iron Reducer.</title>
        <authorList>
            <person name="Tully B."/>
            <person name="Savalia P."/>
            <person name="Abuyen K."/>
            <person name="Baughan C."/>
            <person name="Romero E."/>
            <person name="Ronkowski C."/>
            <person name="Torres B."/>
            <person name="Tremblay J."/>
            <person name="Trujillo A."/>
            <person name="Tyler M."/>
            <person name="Perez-Rodriguez I."/>
            <person name="Amend J."/>
        </authorList>
    </citation>
    <scope>NUCLEOTIDE SEQUENCE [LARGE SCALE GENOMIC DNA]</scope>
    <source>
        <strain evidence="4 5">EPR-M</strain>
    </source>
</reference>
<dbReference type="AlphaFoldDB" id="A0A1X0YAS7"/>
<feature type="domain" description="CheC-like protein" evidence="3">
    <location>
        <begin position="10"/>
        <end position="45"/>
    </location>
</feature>
<feature type="domain" description="CheC-like protein" evidence="3">
    <location>
        <begin position="108"/>
        <end position="140"/>
    </location>
</feature>
<dbReference type="SUPFAM" id="SSF103039">
    <property type="entry name" value="CheC-like"/>
    <property type="match status" value="1"/>
</dbReference>
<dbReference type="STRING" id="1969733.B5V00_05485"/>
<dbReference type="InterPro" id="IPR007597">
    <property type="entry name" value="CheC"/>
</dbReference>
<dbReference type="CDD" id="cd17909">
    <property type="entry name" value="CheC_ClassI"/>
    <property type="match status" value="1"/>
</dbReference>
<gene>
    <name evidence="4" type="ORF">B5V00_05485</name>
</gene>
<evidence type="ECO:0000256" key="2">
    <source>
        <dbReference type="ARBA" id="ARBA00022801"/>
    </source>
</evidence>
<proteinExistence type="predicted"/>
<dbReference type="RefSeq" id="WP_085009753.1">
    <property type="nucleotide sequence ID" value="NZ_NAAD01000004.1"/>
</dbReference>
<dbReference type="Proteomes" id="UP000193136">
    <property type="component" value="Unassembled WGS sequence"/>
</dbReference>
<keyword evidence="1" id="KW-0145">Chemotaxis</keyword>
<name>A0A1X0YAS7_9BACT</name>
<evidence type="ECO:0000256" key="1">
    <source>
        <dbReference type="ARBA" id="ARBA00022500"/>
    </source>
</evidence>
<protein>
    <submittedName>
        <fullName evidence="4">CheY-P-specific phosphatase CheC</fullName>
    </submittedName>
</protein>
<dbReference type="InterPro" id="IPR050992">
    <property type="entry name" value="CheZ_family_phosphatases"/>
</dbReference>
<evidence type="ECO:0000313" key="5">
    <source>
        <dbReference type="Proteomes" id="UP000193136"/>
    </source>
</evidence>
<evidence type="ECO:0000259" key="3">
    <source>
        <dbReference type="Pfam" id="PF04509"/>
    </source>
</evidence>
<evidence type="ECO:0000313" key="4">
    <source>
        <dbReference type="EMBL" id="ORJ62199.1"/>
    </source>
</evidence>
<dbReference type="OrthoDB" id="274823at2"/>
<dbReference type="GO" id="GO:0016787">
    <property type="term" value="F:hydrolase activity"/>
    <property type="evidence" value="ECO:0007669"/>
    <property type="project" value="UniProtKB-KW"/>
</dbReference>
<organism evidence="4 5">
    <name type="scientific">Geothermobacter hydrogeniphilus</name>
    <dbReference type="NCBI Taxonomy" id="1969733"/>
    <lineage>
        <taxon>Bacteria</taxon>
        <taxon>Pseudomonadati</taxon>
        <taxon>Thermodesulfobacteriota</taxon>
        <taxon>Desulfuromonadia</taxon>
        <taxon>Desulfuromonadales</taxon>
        <taxon>Geothermobacteraceae</taxon>
        <taxon>Geothermobacter</taxon>
    </lineage>
</organism>
<dbReference type="GO" id="GO:0006935">
    <property type="term" value="P:chemotaxis"/>
    <property type="evidence" value="ECO:0007669"/>
    <property type="project" value="UniProtKB-KW"/>
</dbReference>
<accession>A0A1X0YAS7</accession>
<keyword evidence="2" id="KW-0378">Hydrolase</keyword>
<dbReference type="Gene3D" id="3.40.1550.10">
    <property type="entry name" value="CheC-like"/>
    <property type="match status" value="1"/>
</dbReference>
<dbReference type="EMBL" id="NAAD01000004">
    <property type="protein sequence ID" value="ORJ62199.1"/>
    <property type="molecule type" value="Genomic_DNA"/>
</dbReference>
<dbReference type="PANTHER" id="PTHR43693:SF1">
    <property type="entry name" value="PROTEIN PHOSPHATASE CHEZ"/>
    <property type="match status" value="1"/>
</dbReference>
<sequence length="204" mass="21528">MDFQQLDSRQQDTLRELSNIGMGHAATSLSQLVGRTIMLHVPRVMTVDLSEVPDLLGGPERLVAGVILKLEGAAGGNMLLVLPRASAEQLLQILLGSTVGLDDELGVSTLKEIGNILASSYLNALGGMLGMTLYPSVPQLAYDMAGAVIDHVLGELGESGDLALVLETEFSGDEVDADPIRGHFFLLPDPRTLELVLAAVGGSR</sequence>
<dbReference type="Pfam" id="PF04509">
    <property type="entry name" value="CheC"/>
    <property type="match status" value="2"/>
</dbReference>
<dbReference type="PANTHER" id="PTHR43693">
    <property type="entry name" value="PROTEIN PHOSPHATASE CHEZ"/>
    <property type="match status" value="1"/>
</dbReference>